<evidence type="ECO:0000313" key="1">
    <source>
        <dbReference type="Proteomes" id="UP000504633"/>
    </source>
</evidence>
<dbReference type="OrthoDB" id="7610693at2759"/>
<dbReference type="AlphaFoldDB" id="A0A6J1LNG5"/>
<dbReference type="KEGG" id="dhe:111597689"/>
<organism evidence="1 2">
    <name type="scientific">Drosophila hydei</name>
    <name type="common">Fruit fly</name>
    <dbReference type="NCBI Taxonomy" id="7224"/>
    <lineage>
        <taxon>Eukaryota</taxon>
        <taxon>Metazoa</taxon>
        <taxon>Ecdysozoa</taxon>
        <taxon>Arthropoda</taxon>
        <taxon>Hexapoda</taxon>
        <taxon>Insecta</taxon>
        <taxon>Pterygota</taxon>
        <taxon>Neoptera</taxon>
        <taxon>Endopterygota</taxon>
        <taxon>Diptera</taxon>
        <taxon>Brachycera</taxon>
        <taxon>Muscomorpha</taxon>
        <taxon>Ephydroidea</taxon>
        <taxon>Drosophilidae</taxon>
        <taxon>Drosophila</taxon>
    </lineage>
</organism>
<accession>A0A6J1LNG5</accession>
<proteinExistence type="predicted"/>
<name>A0A6J1LNG5_DROHY</name>
<keyword evidence="1" id="KW-1185">Reference proteome</keyword>
<reference evidence="2" key="1">
    <citation type="submission" date="2025-08" db="UniProtKB">
        <authorList>
            <consortium name="RefSeq"/>
        </authorList>
    </citation>
    <scope>IDENTIFICATION</scope>
    <source>
        <strain evidence="2">15085-1641.00</strain>
        <tissue evidence="2">Whole body</tissue>
    </source>
</reference>
<dbReference type="OMA" id="NCSHAYT"/>
<gene>
    <name evidence="2" type="primary">LOC111597689</name>
</gene>
<dbReference type="Proteomes" id="UP000504633">
    <property type="component" value="Unplaced"/>
</dbReference>
<protein>
    <submittedName>
        <fullName evidence="2">Uncharacterized protein LOC111597689</fullName>
    </submittedName>
</protein>
<evidence type="ECO:0000313" key="2">
    <source>
        <dbReference type="RefSeq" id="XP_023168289.1"/>
    </source>
</evidence>
<dbReference type="RefSeq" id="XP_023168289.1">
    <property type="nucleotide sequence ID" value="XM_023312521.2"/>
</dbReference>
<dbReference type="GeneID" id="111597689"/>
<sequence length="80" mass="8570">MKTTSIGLYAFRLTFGQAAPLSAQASTHSSHAFTTSSSAPNRVVTRSATMLALFGIALSSFSLKQLLAKKHNKSNTLRKL</sequence>